<evidence type="ECO:0000256" key="3">
    <source>
        <dbReference type="ARBA" id="ARBA00006753"/>
    </source>
</evidence>
<dbReference type="OrthoDB" id="9808167at2"/>
<keyword evidence="8 12" id="KW-0521">NADP</keyword>
<sequence length="438" mass="45739">MDDALKIGIAGLGTVGTGVLHLLSEHGDLLAARSGRRIEVVAVSARDRSRERGMDLSALQWCDDPVELATLPGLDVVVEAIGGADGPALDLARAALGNGRAVVTANKAMIAEHGYDLAQLAGDNGAAMLFEAAVCAGTPILQTLRDGLSGNRFDRIEGILNGTSNYILSAMERSGEDFADTLREAQQLGYAEADPALDVDGGDAAHKLAILAALAFGVRPDFASVEVEGIRAVRAADIMQAERLGYVVRLVAMADLERQGGEPERLLQRVRPCLLPANHPLAAIDGPTNAVLAQGDFSGPILIQGAGAGREATASGVVADLVSLARGQARHPFAVAADALATAERADSGAREARYYLRFVVADRPGVLAELAAAMRDARVSIQSLIQEGESVDPEEAGIMIALVTHKAPARNVRDALMRLQGADSVVQPPLAMPILQN</sequence>
<dbReference type="UniPathway" id="UPA00051">
    <property type="reaction ID" value="UER00465"/>
</dbReference>
<evidence type="ECO:0000313" key="16">
    <source>
        <dbReference type="Proteomes" id="UP000254101"/>
    </source>
</evidence>
<evidence type="ECO:0000256" key="2">
    <source>
        <dbReference type="ARBA" id="ARBA00005062"/>
    </source>
</evidence>
<evidence type="ECO:0000256" key="10">
    <source>
        <dbReference type="ARBA" id="ARBA00023167"/>
    </source>
</evidence>
<reference evidence="15 16" key="1">
    <citation type="submission" date="2018-07" db="EMBL/GenBank/DDBJ databases">
        <title>Erythrobacter nanhaiensis sp. nov., a novel member of the genus Erythrobacter isolated from the South China Sea.</title>
        <authorList>
            <person name="Chen X."/>
            <person name="Liu J."/>
        </authorList>
    </citation>
    <scope>NUCLEOTIDE SEQUENCE [LARGE SCALE GENOMIC DNA]</scope>
    <source>
        <strain evidence="15 16">S-5</strain>
    </source>
</reference>
<keyword evidence="16" id="KW-1185">Reference proteome</keyword>
<dbReference type="Gene3D" id="3.30.70.260">
    <property type="match status" value="1"/>
</dbReference>
<feature type="binding site" evidence="12">
    <location>
        <begin position="10"/>
        <end position="17"/>
    </location>
    <ligand>
        <name>NADP(+)</name>
        <dbReference type="ChEBI" id="CHEBI:58349"/>
    </ligand>
</feature>
<evidence type="ECO:0000256" key="8">
    <source>
        <dbReference type="ARBA" id="ARBA00022857"/>
    </source>
</evidence>
<dbReference type="InterPro" id="IPR019811">
    <property type="entry name" value="HDH_CS"/>
</dbReference>
<evidence type="ECO:0000256" key="6">
    <source>
        <dbReference type="ARBA" id="ARBA00022605"/>
    </source>
</evidence>
<dbReference type="GO" id="GO:0050661">
    <property type="term" value="F:NADP binding"/>
    <property type="evidence" value="ECO:0007669"/>
    <property type="project" value="InterPro"/>
</dbReference>
<dbReference type="PANTHER" id="PTHR43331:SF1">
    <property type="entry name" value="HOMOSERINE DEHYDROGENASE"/>
    <property type="match status" value="1"/>
</dbReference>
<dbReference type="Pfam" id="PF01842">
    <property type="entry name" value="ACT"/>
    <property type="match status" value="1"/>
</dbReference>
<dbReference type="SUPFAM" id="SSF51735">
    <property type="entry name" value="NAD(P)-binding Rossmann-fold domains"/>
    <property type="match status" value="1"/>
</dbReference>
<evidence type="ECO:0000256" key="5">
    <source>
        <dbReference type="ARBA" id="ARBA00013376"/>
    </source>
</evidence>
<dbReference type="InterPro" id="IPR001342">
    <property type="entry name" value="HDH_cat"/>
</dbReference>
<protein>
    <recommendedName>
        <fullName evidence="5">Homoserine dehydrogenase</fullName>
        <ecNumber evidence="4">1.1.1.3</ecNumber>
    </recommendedName>
</protein>
<dbReference type="GO" id="GO:0009088">
    <property type="term" value="P:threonine biosynthetic process"/>
    <property type="evidence" value="ECO:0007669"/>
    <property type="project" value="UniProtKB-UniPathway"/>
</dbReference>
<dbReference type="Pfam" id="PF03447">
    <property type="entry name" value="NAD_binding_3"/>
    <property type="match status" value="1"/>
</dbReference>
<dbReference type="PANTHER" id="PTHR43331">
    <property type="entry name" value="HOMOSERINE DEHYDROGENASE"/>
    <property type="match status" value="1"/>
</dbReference>
<dbReference type="InterPro" id="IPR002912">
    <property type="entry name" value="ACT_dom"/>
</dbReference>
<organism evidence="15 16">
    <name type="scientific">Alteriqipengyuania lutimaris</name>
    <dbReference type="NCBI Taxonomy" id="1538146"/>
    <lineage>
        <taxon>Bacteria</taxon>
        <taxon>Pseudomonadati</taxon>
        <taxon>Pseudomonadota</taxon>
        <taxon>Alphaproteobacteria</taxon>
        <taxon>Sphingomonadales</taxon>
        <taxon>Erythrobacteraceae</taxon>
        <taxon>Alteriqipengyuania</taxon>
    </lineage>
</organism>
<comment type="similarity">
    <text evidence="3 13">Belongs to the homoserine dehydrogenase family.</text>
</comment>
<feature type="active site" description="Proton donor" evidence="11">
    <location>
        <position position="207"/>
    </location>
</feature>
<dbReference type="GO" id="GO:0004412">
    <property type="term" value="F:homoserine dehydrogenase activity"/>
    <property type="evidence" value="ECO:0007669"/>
    <property type="project" value="UniProtKB-EC"/>
</dbReference>
<dbReference type="NCBIfam" id="NF004976">
    <property type="entry name" value="PRK06349.1"/>
    <property type="match status" value="1"/>
</dbReference>
<dbReference type="PIRSF" id="PIRSF000098">
    <property type="entry name" value="Homoser_dehydrog"/>
    <property type="match status" value="1"/>
</dbReference>
<dbReference type="InterPro" id="IPR045865">
    <property type="entry name" value="ACT-like_dom_sf"/>
</dbReference>
<dbReference type="InterPro" id="IPR036291">
    <property type="entry name" value="NAD(P)-bd_dom_sf"/>
</dbReference>
<dbReference type="InterPro" id="IPR005106">
    <property type="entry name" value="Asp/hSer_DH_NAD-bd"/>
</dbReference>
<dbReference type="EMBL" id="QRBB01000001">
    <property type="protein sequence ID" value="RDS76610.1"/>
    <property type="molecule type" value="Genomic_DNA"/>
</dbReference>
<keyword evidence="10" id="KW-0486">Methionine biosynthesis</keyword>
<evidence type="ECO:0000256" key="9">
    <source>
        <dbReference type="ARBA" id="ARBA00023002"/>
    </source>
</evidence>
<evidence type="ECO:0000313" key="15">
    <source>
        <dbReference type="EMBL" id="RDS76610.1"/>
    </source>
</evidence>
<evidence type="ECO:0000259" key="14">
    <source>
        <dbReference type="PROSITE" id="PS51671"/>
    </source>
</evidence>
<dbReference type="GO" id="GO:0009086">
    <property type="term" value="P:methionine biosynthetic process"/>
    <property type="evidence" value="ECO:0007669"/>
    <property type="project" value="UniProtKB-KW"/>
</dbReference>
<dbReference type="InterPro" id="IPR016204">
    <property type="entry name" value="HDH"/>
</dbReference>
<dbReference type="PROSITE" id="PS51671">
    <property type="entry name" value="ACT"/>
    <property type="match status" value="1"/>
</dbReference>
<evidence type="ECO:0000256" key="12">
    <source>
        <dbReference type="PIRSR" id="PIRSR000098-2"/>
    </source>
</evidence>
<evidence type="ECO:0000256" key="11">
    <source>
        <dbReference type="PIRSR" id="PIRSR000098-1"/>
    </source>
</evidence>
<gene>
    <name evidence="15" type="ORF">DL238_02650</name>
</gene>
<comment type="pathway">
    <text evidence="2">Amino-acid biosynthesis; L-methionine biosynthesis via de novo pathway; L-homoserine from L-aspartate: step 3/3.</text>
</comment>
<dbReference type="Proteomes" id="UP000254101">
    <property type="component" value="Unassembled WGS sequence"/>
</dbReference>
<evidence type="ECO:0000256" key="4">
    <source>
        <dbReference type="ARBA" id="ARBA00013213"/>
    </source>
</evidence>
<dbReference type="RefSeq" id="WP_115490838.1">
    <property type="nucleotide sequence ID" value="NZ_JACHWW010000001.1"/>
</dbReference>
<dbReference type="SUPFAM" id="SSF55021">
    <property type="entry name" value="ACT-like"/>
    <property type="match status" value="1"/>
</dbReference>
<evidence type="ECO:0000256" key="7">
    <source>
        <dbReference type="ARBA" id="ARBA00022697"/>
    </source>
</evidence>
<keyword evidence="6" id="KW-0028">Amino-acid biosynthesis</keyword>
<feature type="binding site" evidence="12">
    <location>
        <position position="192"/>
    </location>
    <ligand>
        <name>L-homoserine</name>
        <dbReference type="ChEBI" id="CHEBI:57476"/>
    </ligand>
</feature>
<dbReference type="CDD" id="cd04881">
    <property type="entry name" value="ACT_HSDH-Hom"/>
    <property type="match status" value="1"/>
</dbReference>
<keyword evidence="9" id="KW-0560">Oxidoreductase</keyword>
<comment type="caution">
    <text evidence="15">The sequence shown here is derived from an EMBL/GenBank/DDBJ whole genome shotgun (WGS) entry which is preliminary data.</text>
</comment>
<dbReference type="Pfam" id="PF00742">
    <property type="entry name" value="Homoserine_dh"/>
    <property type="match status" value="1"/>
</dbReference>
<evidence type="ECO:0000256" key="1">
    <source>
        <dbReference type="ARBA" id="ARBA00005056"/>
    </source>
</evidence>
<keyword evidence="7" id="KW-0791">Threonine biosynthesis</keyword>
<dbReference type="FunFam" id="3.30.360.10:FF:000005">
    <property type="entry name" value="Homoserine dehydrogenase"/>
    <property type="match status" value="1"/>
</dbReference>
<dbReference type="SUPFAM" id="SSF55347">
    <property type="entry name" value="Glyceraldehyde-3-phosphate dehydrogenase-like, C-terminal domain"/>
    <property type="match status" value="1"/>
</dbReference>
<dbReference type="UniPathway" id="UPA00050">
    <property type="reaction ID" value="UER00063"/>
</dbReference>
<comment type="pathway">
    <text evidence="1">Amino-acid biosynthesis; L-threonine biosynthesis; L-threonine from L-aspartate: step 3/5.</text>
</comment>
<accession>A0A395LPH8</accession>
<dbReference type="Gene3D" id="3.30.360.10">
    <property type="entry name" value="Dihydrodipicolinate Reductase, domain 2"/>
    <property type="match status" value="1"/>
</dbReference>
<proteinExistence type="inferred from homology"/>
<name>A0A395LPH8_9SPHN</name>
<dbReference type="PROSITE" id="PS01042">
    <property type="entry name" value="HOMOSER_DHGENASE"/>
    <property type="match status" value="1"/>
</dbReference>
<dbReference type="Gene3D" id="3.40.50.720">
    <property type="entry name" value="NAD(P)-binding Rossmann-like Domain"/>
    <property type="match status" value="1"/>
</dbReference>
<feature type="domain" description="ACT" evidence="14">
    <location>
        <begin position="356"/>
        <end position="434"/>
    </location>
</feature>
<evidence type="ECO:0000256" key="13">
    <source>
        <dbReference type="RuleBase" id="RU004171"/>
    </source>
</evidence>
<feature type="binding site" evidence="12">
    <location>
        <position position="107"/>
    </location>
    <ligand>
        <name>NADPH</name>
        <dbReference type="ChEBI" id="CHEBI:57783"/>
    </ligand>
</feature>
<dbReference type="AlphaFoldDB" id="A0A395LPH8"/>
<dbReference type="EC" id="1.1.1.3" evidence="4"/>